<evidence type="ECO:0000313" key="3">
    <source>
        <dbReference type="Proteomes" id="UP000241954"/>
    </source>
</evidence>
<keyword evidence="1" id="KW-0812">Transmembrane</keyword>
<dbReference type="AlphaFoldDB" id="A0A2T3M9J3"/>
<organism evidence="2 3">
    <name type="scientific">Photobacterium iliopiscarium</name>
    <dbReference type="NCBI Taxonomy" id="56192"/>
    <lineage>
        <taxon>Bacteria</taxon>
        <taxon>Pseudomonadati</taxon>
        <taxon>Pseudomonadota</taxon>
        <taxon>Gammaproteobacteria</taxon>
        <taxon>Vibrionales</taxon>
        <taxon>Vibrionaceae</taxon>
        <taxon>Photobacterium</taxon>
    </lineage>
</organism>
<keyword evidence="1" id="KW-1133">Transmembrane helix</keyword>
<dbReference type="RefSeq" id="WP_107238045.1">
    <property type="nucleotide sequence ID" value="NZ_PYLW01000034.1"/>
</dbReference>
<dbReference type="Proteomes" id="UP000241954">
    <property type="component" value="Unassembled WGS sequence"/>
</dbReference>
<comment type="caution">
    <text evidence="2">The sequence shown here is derived from an EMBL/GenBank/DDBJ whole genome shotgun (WGS) entry which is preliminary data.</text>
</comment>
<evidence type="ECO:0000256" key="1">
    <source>
        <dbReference type="SAM" id="Phobius"/>
    </source>
</evidence>
<protein>
    <submittedName>
        <fullName evidence="2">Uncharacterized protein</fullName>
    </submittedName>
</protein>
<dbReference type="EMBL" id="PYLW01000034">
    <property type="protein sequence ID" value="PSV89356.1"/>
    <property type="molecule type" value="Genomic_DNA"/>
</dbReference>
<gene>
    <name evidence="2" type="ORF">C9I88_18960</name>
</gene>
<name>A0A2T3M9J3_9GAMM</name>
<keyword evidence="1" id="KW-0472">Membrane</keyword>
<reference evidence="2 3" key="1">
    <citation type="submission" date="2018-01" db="EMBL/GenBank/DDBJ databases">
        <title>Whole genome sequencing of Histamine producing bacteria.</title>
        <authorList>
            <person name="Butler K."/>
        </authorList>
    </citation>
    <scope>NUCLEOTIDE SEQUENCE [LARGE SCALE GENOMIC DNA]</scope>
    <source>
        <strain evidence="2 3">NCIMB 13481</strain>
    </source>
</reference>
<proteinExistence type="predicted"/>
<feature type="transmembrane region" description="Helical" evidence="1">
    <location>
        <begin position="6"/>
        <end position="22"/>
    </location>
</feature>
<evidence type="ECO:0000313" key="2">
    <source>
        <dbReference type="EMBL" id="PSV89356.1"/>
    </source>
</evidence>
<accession>A0A2T3M9J3</accession>
<sequence length="103" mass="12463">MTLTIIGMFVIAVLLFFVLFELKKFNSSFRIYRETFRTLAEIIERRQEHLESVEYHNDETKELLEKMLSEVSNISSITNIYYEENLKDEHRRKLFNHDLSFPL</sequence>